<dbReference type="InterPro" id="IPR020846">
    <property type="entry name" value="MFS_dom"/>
</dbReference>
<feature type="transmembrane region" description="Helical" evidence="6">
    <location>
        <begin position="91"/>
        <end position="114"/>
    </location>
</feature>
<dbReference type="PANTHER" id="PTHR23531">
    <property type="entry name" value="QUINOLENE RESISTANCE PROTEIN NORA"/>
    <property type="match status" value="1"/>
</dbReference>
<sequence>MKPFILIIVLISFIDMFSQLPIMSPFAKSLGASPAFIGLIVGMYSFSNMFGNIIAGYWIDKYGGKKVLLAGFFLTASMLSLYIFVSTAEQLMAIRFLHGLFSGFLVPAAFTVLANRGKEGKQGKSMAVSGVAVGISAIIGPAFGGIVASKYDINWVFITIAVMMILIAICSFFILPNNNKAITRKMEPPIFTLVSILKTPMLAISFIGAFSLMFAQGVLAYMLPLQVESLNYGTQYSGMLLSTFGITAILIFGLPTNRIFDKYKHQSIMMLGMAIIGLALILLSNASTLPYLFICMVLYGFGFALLFPSITAMLVEHTDEITRGKAFGLFYAFFSLGVVVGSSLTGLLAVSFSTGFIMAACILFVYTFLLLLYFRRKKDRQNKWSDSNE</sequence>
<evidence type="ECO:0000256" key="6">
    <source>
        <dbReference type="SAM" id="Phobius"/>
    </source>
</evidence>
<comment type="caution">
    <text evidence="8">The sequence shown here is derived from an EMBL/GenBank/DDBJ whole genome shotgun (WGS) entry which is preliminary data.</text>
</comment>
<feature type="domain" description="Major facilitator superfamily (MFS) profile" evidence="7">
    <location>
        <begin position="1"/>
        <end position="378"/>
    </location>
</feature>
<dbReference type="InterPro" id="IPR011701">
    <property type="entry name" value="MFS"/>
</dbReference>
<dbReference type="Pfam" id="PF03209">
    <property type="entry name" value="PUCC"/>
    <property type="match status" value="1"/>
</dbReference>
<dbReference type="Proteomes" id="UP001519293">
    <property type="component" value="Unassembled WGS sequence"/>
</dbReference>
<keyword evidence="5 6" id="KW-0472">Membrane</keyword>
<dbReference type="InterPro" id="IPR052714">
    <property type="entry name" value="MFS_Exporter"/>
</dbReference>
<dbReference type="InterPro" id="IPR036259">
    <property type="entry name" value="MFS_trans_sf"/>
</dbReference>
<keyword evidence="3 6" id="KW-0812">Transmembrane</keyword>
<feature type="transmembrane region" description="Helical" evidence="6">
    <location>
        <begin position="126"/>
        <end position="147"/>
    </location>
</feature>
<feature type="transmembrane region" description="Helical" evidence="6">
    <location>
        <begin position="153"/>
        <end position="175"/>
    </location>
</feature>
<evidence type="ECO:0000256" key="5">
    <source>
        <dbReference type="ARBA" id="ARBA00023136"/>
    </source>
</evidence>
<dbReference type="InterPro" id="IPR001958">
    <property type="entry name" value="Tet-R_TetA/multi-R_MdtG-like"/>
</dbReference>
<feature type="transmembrane region" description="Helical" evidence="6">
    <location>
        <begin position="327"/>
        <end position="350"/>
    </location>
</feature>
<dbReference type="Gene3D" id="1.20.1250.20">
    <property type="entry name" value="MFS general substrate transporter like domains"/>
    <property type="match status" value="2"/>
</dbReference>
<dbReference type="RefSeq" id="WP_066395319.1">
    <property type="nucleotide sequence ID" value="NZ_JAGIKZ010000008.1"/>
</dbReference>
<feature type="transmembrane region" description="Helical" evidence="6">
    <location>
        <begin position="356"/>
        <end position="374"/>
    </location>
</feature>
<dbReference type="PRINTS" id="PR01035">
    <property type="entry name" value="TCRTETA"/>
</dbReference>
<keyword evidence="2" id="KW-0813">Transport</keyword>
<feature type="transmembrane region" description="Helical" evidence="6">
    <location>
        <begin position="35"/>
        <end position="55"/>
    </location>
</feature>
<evidence type="ECO:0000313" key="9">
    <source>
        <dbReference type="Proteomes" id="UP001519293"/>
    </source>
</evidence>
<reference evidence="8 9" key="1">
    <citation type="submission" date="2021-03" db="EMBL/GenBank/DDBJ databases">
        <title>Genomic Encyclopedia of Type Strains, Phase IV (KMG-IV): sequencing the most valuable type-strain genomes for metagenomic binning, comparative biology and taxonomic classification.</title>
        <authorList>
            <person name="Goeker M."/>
        </authorList>
    </citation>
    <scope>NUCLEOTIDE SEQUENCE [LARGE SCALE GENOMIC DNA]</scope>
    <source>
        <strain evidence="8 9">DSM 26675</strain>
    </source>
</reference>
<dbReference type="InterPro" id="IPR004896">
    <property type="entry name" value="PucC-rel"/>
</dbReference>
<protein>
    <submittedName>
        <fullName evidence="8">MFS family permease</fullName>
    </submittedName>
</protein>
<feature type="transmembrane region" description="Helical" evidence="6">
    <location>
        <begin position="196"/>
        <end position="223"/>
    </location>
</feature>
<keyword evidence="4 6" id="KW-1133">Transmembrane helix</keyword>
<comment type="subcellular location">
    <subcellularLocation>
        <location evidence="1">Cell membrane</location>
        <topology evidence="1">Multi-pass membrane protein</topology>
    </subcellularLocation>
</comment>
<gene>
    <name evidence="8" type="ORF">J2Z40_001874</name>
</gene>
<evidence type="ECO:0000313" key="8">
    <source>
        <dbReference type="EMBL" id="MBP2241312.1"/>
    </source>
</evidence>
<feature type="transmembrane region" description="Helical" evidence="6">
    <location>
        <begin position="67"/>
        <end position="85"/>
    </location>
</feature>
<dbReference type="Pfam" id="PF07690">
    <property type="entry name" value="MFS_1"/>
    <property type="match status" value="1"/>
</dbReference>
<keyword evidence="9" id="KW-1185">Reference proteome</keyword>
<dbReference type="CDD" id="cd17325">
    <property type="entry name" value="MFS_MdtG_SLC18_like"/>
    <property type="match status" value="1"/>
</dbReference>
<dbReference type="SUPFAM" id="SSF103473">
    <property type="entry name" value="MFS general substrate transporter"/>
    <property type="match status" value="1"/>
</dbReference>
<feature type="transmembrane region" description="Helical" evidence="6">
    <location>
        <begin position="267"/>
        <end position="285"/>
    </location>
</feature>
<name>A0ABS4REH3_9BACI</name>
<dbReference type="EMBL" id="JAGIKZ010000008">
    <property type="protein sequence ID" value="MBP2241312.1"/>
    <property type="molecule type" value="Genomic_DNA"/>
</dbReference>
<dbReference type="PROSITE" id="PS50850">
    <property type="entry name" value="MFS"/>
    <property type="match status" value="1"/>
</dbReference>
<organism evidence="8 9">
    <name type="scientific">Cytobacillus eiseniae</name>
    <dbReference type="NCBI Taxonomy" id="762947"/>
    <lineage>
        <taxon>Bacteria</taxon>
        <taxon>Bacillati</taxon>
        <taxon>Bacillota</taxon>
        <taxon>Bacilli</taxon>
        <taxon>Bacillales</taxon>
        <taxon>Bacillaceae</taxon>
        <taxon>Cytobacillus</taxon>
    </lineage>
</organism>
<dbReference type="PANTHER" id="PTHR23531:SF1">
    <property type="entry name" value="QUINOLENE RESISTANCE PROTEIN NORA"/>
    <property type="match status" value="1"/>
</dbReference>
<accession>A0ABS4REH3</accession>
<feature type="transmembrane region" description="Helical" evidence="6">
    <location>
        <begin position="235"/>
        <end position="255"/>
    </location>
</feature>
<evidence type="ECO:0000256" key="2">
    <source>
        <dbReference type="ARBA" id="ARBA00022448"/>
    </source>
</evidence>
<evidence type="ECO:0000256" key="3">
    <source>
        <dbReference type="ARBA" id="ARBA00022692"/>
    </source>
</evidence>
<evidence type="ECO:0000259" key="7">
    <source>
        <dbReference type="PROSITE" id="PS50850"/>
    </source>
</evidence>
<feature type="transmembrane region" description="Helical" evidence="6">
    <location>
        <begin position="291"/>
        <end position="315"/>
    </location>
</feature>
<proteinExistence type="predicted"/>
<evidence type="ECO:0000256" key="1">
    <source>
        <dbReference type="ARBA" id="ARBA00004651"/>
    </source>
</evidence>
<evidence type="ECO:0000256" key="4">
    <source>
        <dbReference type="ARBA" id="ARBA00022989"/>
    </source>
</evidence>